<proteinExistence type="predicted"/>
<dbReference type="EMBL" id="MU865306">
    <property type="protein sequence ID" value="KAK4229611.1"/>
    <property type="molecule type" value="Genomic_DNA"/>
</dbReference>
<protein>
    <submittedName>
        <fullName evidence="2">Uncharacterized protein</fullName>
    </submittedName>
</protein>
<gene>
    <name evidence="2" type="ORF">QBC38DRAFT_471725</name>
</gene>
<dbReference type="Proteomes" id="UP001301958">
    <property type="component" value="Unassembled WGS sequence"/>
</dbReference>
<name>A0AAN7BTY5_9PEZI</name>
<dbReference type="PANTHER" id="PTHR41807">
    <property type="entry name" value="GLUTATHIONE TRANSFERASE 3"/>
    <property type="match status" value="1"/>
</dbReference>
<feature type="compositionally biased region" description="Basic and acidic residues" evidence="1">
    <location>
        <begin position="65"/>
        <end position="77"/>
    </location>
</feature>
<reference evidence="2" key="2">
    <citation type="submission" date="2023-05" db="EMBL/GenBank/DDBJ databases">
        <authorList>
            <consortium name="Lawrence Berkeley National Laboratory"/>
            <person name="Steindorff A."/>
            <person name="Hensen N."/>
            <person name="Bonometti L."/>
            <person name="Westerberg I."/>
            <person name="Brannstrom I.O."/>
            <person name="Guillou S."/>
            <person name="Cros-Aarteil S."/>
            <person name="Calhoun S."/>
            <person name="Haridas S."/>
            <person name="Kuo A."/>
            <person name="Mondo S."/>
            <person name="Pangilinan J."/>
            <person name="Riley R."/>
            <person name="Labutti K."/>
            <person name="Andreopoulos B."/>
            <person name="Lipzen A."/>
            <person name="Chen C."/>
            <person name="Yanf M."/>
            <person name="Daum C."/>
            <person name="Ng V."/>
            <person name="Clum A."/>
            <person name="Ohm R."/>
            <person name="Martin F."/>
            <person name="Silar P."/>
            <person name="Natvig D."/>
            <person name="Lalanne C."/>
            <person name="Gautier V."/>
            <person name="Ament-Velasquez S.L."/>
            <person name="Kruys A."/>
            <person name="Hutchinson M.I."/>
            <person name="Powell A.J."/>
            <person name="Barry K."/>
            <person name="Miller A.N."/>
            <person name="Grigoriev I.V."/>
            <person name="Debuchy R."/>
            <person name="Gladieux P."/>
            <person name="Thoren M.H."/>
            <person name="Johannesson H."/>
        </authorList>
    </citation>
    <scope>NUCLEOTIDE SEQUENCE</scope>
    <source>
        <strain evidence="2">CBS 990.96</strain>
    </source>
</reference>
<dbReference type="GO" id="GO:0016020">
    <property type="term" value="C:membrane"/>
    <property type="evidence" value="ECO:0007669"/>
    <property type="project" value="TreeGrafter"/>
</dbReference>
<dbReference type="PANTHER" id="PTHR41807:SF1">
    <property type="entry name" value="GLUTATHIONE TRANSFERASE 3"/>
    <property type="match status" value="1"/>
</dbReference>
<reference evidence="2" key="1">
    <citation type="journal article" date="2023" name="Mol. Phylogenet. Evol.">
        <title>Genome-scale phylogeny and comparative genomics of the fungal order Sordariales.</title>
        <authorList>
            <person name="Hensen N."/>
            <person name="Bonometti L."/>
            <person name="Westerberg I."/>
            <person name="Brannstrom I.O."/>
            <person name="Guillou S."/>
            <person name="Cros-Aarteil S."/>
            <person name="Calhoun S."/>
            <person name="Haridas S."/>
            <person name="Kuo A."/>
            <person name="Mondo S."/>
            <person name="Pangilinan J."/>
            <person name="Riley R."/>
            <person name="LaButti K."/>
            <person name="Andreopoulos B."/>
            <person name="Lipzen A."/>
            <person name="Chen C."/>
            <person name="Yan M."/>
            <person name="Daum C."/>
            <person name="Ng V."/>
            <person name="Clum A."/>
            <person name="Steindorff A."/>
            <person name="Ohm R.A."/>
            <person name="Martin F."/>
            <person name="Silar P."/>
            <person name="Natvig D.O."/>
            <person name="Lalanne C."/>
            <person name="Gautier V."/>
            <person name="Ament-Velasquez S.L."/>
            <person name="Kruys A."/>
            <person name="Hutchinson M.I."/>
            <person name="Powell A.J."/>
            <person name="Barry K."/>
            <person name="Miller A.N."/>
            <person name="Grigoriev I.V."/>
            <person name="Debuchy R."/>
            <person name="Gladieux P."/>
            <person name="Hiltunen Thoren M."/>
            <person name="Johannesson H."/>
        </authorList>
    </citation>
    <scope>NUCLEOTIDE SEQUENCE</scope>
    <source>
        <strain evidence="2">CBS 990.96</strain>
    </source>
</reference>
<feature type="region of interest" description="Disordered" evidence="1">
    <location>
        <begin position="65"/>
        <end position="123"/>
    </location>
</feature>
<feature type="compositionally biased region" description="Acidic residues" evidence="1">
    <location>
        <begin position="109"/>
        <end position="121"/>
    </location>
</feature>
<organism evidence="2 3">
    <name type="scientific">Podospora fimiseda</name>
    <dbReference type="NCBI Taxonomy" id="252190"/>
    <lineage>
        <taxon>Eukaryota</taxon>
        <taxon>Fungi</taxon>
        <taxon>Dikarya</taxon>
        <taxon>Ascomycota</taxon>
        <taxon>Pezizomycotina</taxon>
        <taxon>Sordariomycetes</taxon>
        <taxon>Sordariomycetidae</taxon>
        <taxon>Sordariales</taxon>
        <taxon>Podosporaceae</taxon>
        <taxon>Podospora</taxon>
    </lineage>
</organism>
<sequence length="378" mass="40667">MSGGNNWLSRQRKADLVDLAGAIGLTNYEKLLKTELEAAIDDYVSTNLAAFQTNPKLREYFKSRARAEGSPVKKEPPVYEPKLSKRRQSTKLAEEVIVDPSPATSFSQEEAEVEEEEDSEQETITAINPLPSGITSLVPSSNALTTVVPTTTPSRLSRALHRLPASPSDVAQAVESSTLALRTKLSDLYSDSGLPEATQTTREFLSSVHSVLSTIALFELYKLRQELLPDRYAFTFPAVSLLGTQEYPVKLPDMFALVTSDFWIPALTWGFTSLVVPGLVGYFYNLSGVGGGQQSSGGGRGRPKRGGSGGYEVDPLVFSLVKGILTYVVYAQGVTFGGLIGDETVGRINGALYSGWKGVLVGTGVAGLVSVYDAVLKK</sequence>
<evidence type="ECO:0000313" key="2">
    <source>
        <dbReference type="EMBL" id="KAK4229611.1"/>
    </source>
</evidence>
<dbReference type="AlphaFoldDB" id="A0AAN7BTY5"/>
<evidence type="ECO:0000256" key="1">
    <source>
        <dbReference type="SAM" id="MobiDB-lite"/>
    </source>
</evidence>
<evidence type="ECO:0000313" key="3">
    <source>
        <dbReference type="Proteomes" id="UP001301958"/>
    </source>
</evidence>
<accession>A0AAN7BTY5</accession>
<dbReference type="InterPro" id="IPR038872">
    <property type="entry name" value="Put_GTT3"/>
</dbReference>
<keyword evidence="3" id="KW-1185">Reference proteome</keyword>
<comment type="caution">
    <text evidence="2">The sequence shown here is derived from an EMBL/GenBank/DDBJ whole genome shotgun (WGS) entry which is preliminary data.</text>
</comment>